<name>A0A1E8Q343_9MYCO</name>
<feature type="transmembrane region" description="Helical" evidence="2">
    <location>
        <begin position="191"/>
        <end position="210"/>
    </location>
</feature>
<protein>
    <submittedName>
        <fullName evidence="3">Uncharacterized protein</fullName>
    </submittedName>
</protein>
<feature type="transmembrane region" description="Helical" evidence="2">
    <location>
        <begin position="336"/>
        <end position="358"/>
    </location>
</feature>
<keyword evidence="2" id="KW-0812">Transmembrane</keyword>
<keyword evidence="4" id="KW-1185">Reference proteome</keyword>
<comment type="caution">
    <text evidence="3">The sequence shown here is derived from an EMBL/GenBank/DDBJ whole genome shotgun (WGS) entry which is preliminary data.</text>
</comment>
<keyword evidence="2" id="KW-0472">Membrane</keyword>
<dbReference type="AlphaFoldDB" id="A0A1E8Q343"/>
<dbReference type="RefSeq" id="WP_070354342.1">
    <property type="nucleotide sequence ID" value="NZ_CP043474.1"/>
</dbReference>
<keyword evidence="2" id="KW-1133">Transmembrane helix</keyword>
<reference evidence="3 4" key="1">
    <citation type="submission" date="2016-09" db="EMBL/GenBank/DDBJ databases">
        <title>genome sequence of Mycobacterium sp. 739 SCH.</title>
        <authorList>
            <person name="Greninger A.L."/>
            <person name="Qin X."/>
            <person name="Jerome K."/>
            <person name="Vora S."/>
            <person name="Quinn K."/>
        </authorList>
    </citation>
    <scope>NUCLEOTIDE SEQUENCE [LARGE SCALE GENOMIC DNA]</scope>
    <source>
        <strain evidence="3 4">SCH</strain>
    </source>
</reference>
<evidence type="ECO:0000256" key="2">
    <source>
        <dbReference type="SAM" id="Phobius"/>
    </source>
</evidence>
<feature type="transmembrane region" description="Helical" evidence="2">
    <location>
        <begin position="216"/>
        <end position="242"/>
    </location>
</feature>
<evidence type="ECO:0000256" key="1">
    <source>
        <dbReference type="SAM" id="MobiDB-lite"/>
    </source>
</evidence>
<evidence type="ECO:0000313" key="3">
    <source>
        <dbReference type="EMBL" id="OFJ52470.1"/>
    </source>
</evidence>
<organism evidence="3 4">
    <name type="scientific">Mycolicibacterium grossiae</name>
    <dbReference type="NCBI Taxonomy" id="1552759"/>
    <lineage>
        <taxon>Bacteria</taxon>
        <taxon>Bacillati</taxon>
        <taxon>Actinomycetota</taxon>
        <taxon>Actinomycetes</taxon>
        <taxon>Mycobacteriales</taxon>
        <taxon>Mycobacteriaceae</taxon>
        <taxon>Mycolicibacterium</taxon>
    </lineage>
</organism>
<feature type="transmembrane region" description="Helical" evidence="2">
    <location>
        <begin position="254"/>
        <end position="272"/>
    </location>
</feature>
<dbReference type="EMBL" id="MCHX01000039">
    <property type="protein sequence ID" value="OFJ52470.1"/>
    <property type="molecule type" value="Genomic_DNA"/>
</dbReference>
<sequence>MLALGGLAAAAIGVYVGIRHPQWLAYGLAAALGFLPFGYFPGIHVPLYLPFAAGVVLAAVVHRGTPVPFHPLEKALIVFVGVSGLSLIFTGRTITDLAEFIKWSIATLTVVALLRFPPDVLARFGRVYVYFATANAAFGLLVVVADPGHRFIKAFSAFGYGLVDTGRFVYTDEGATSFMRLGGLWVDPNMAGLGLMIALALACVLVKGWLRIGITVILAAAIVLTLSRAAIFSVLVGVFLVLAFHGMRARNRGMVVGAIGLVAVAAMLTPSVRTRIFSSFSSDDVGSSARGDALRAFPGQMSGHWLFGLGWGRPEFKNGQTAFTLNFVANVPLITIYRAGIIVGIAFLAVLLVGCIMSGRAIRSESWGKAMFGGIFIGMCFVALQLDHMVATIQQVTLMFSILLVFLVVVDRDRIRLKSRSGHTGAPPGESVTEPSYSLQLR</sequence>
<feature type="region of interest" description="Disordered" evidence="1">
    <location>
        <begin position="420"/>
        <end position="442"/>
    </location>
</feature>
<dbReference type="Proteomes" id="UP000178953">
    <property type="component" value="Unassembled WGS sequence"/>
</dbReference>
<feature type="transmembrane region" description="Helical" evidence="2">
    <location>
        <begin position="128"/>
        <end position="145"/>
    </location>
</feature>
<proteinExistence type="predicted"/>
<feature type="transmembrane region" description="Helical" evidence="2">
    <location>
        <begin position="75"/>
        <end position="94"/>
    </location>
</feature>
<dbReference type="OrthoDB" id="4377026at2"/>
<accession>A0A1E8Q343</accession>
<feature type="compositionally biased region" description="Polar residues" evidence="1">
    <location>
        <begin position="433"/>
        <end position="442"/>
    </location>
</feature>
<feature type="transmembrane region" description="Helical" evidence="2">
    <location>
        <begin position="392"/>
        <end position="410"/>
    </location>
</feature>
<feature type="transmembrane region" description="Helical" evidence="2">
    <location>
        <begin position="43"/>
        <end position="63"/>
    </location>
</feature>
<evidence type="ECO:0000313" key="4">
    <source>
        <dbReference type="Proteomes" id="UP000178953"/>
    </source>
</evidence>
<gene>
    <name evidence="3" type="ORF">BEL07_17215</name>
</gene>
<feature type="transmembrane region" description="Helical" evidence="2">
    <location>
        <begin position="370"/>
        <end position="386"/>
    </location>
</feature>